<evidence type="ECO:0000313" key="2">
    <source>
        <dbReference type="Proteomes" id="UP000077315"/>
    </source>
</evidence>
<accession>A0A167PAL0</accession>
<proteinExistence type="predicted"/>
<reference evidence="2" key="1">
    <citation type="submission" date="2015-06" db="EMBL/GenBank/DDBJ databases">
        <title>Expansion of signal transduction pathways in fungi by whole-genome duplication.</title>
        <authorList>
            <consortium name="DOE Joint Genome Institute"/>
            <person name="Corrochano L.M."/>
            <person name="Kuo A."/>
            <person name="Marcet-Houben M."/>
            <person name="Polaino S."/>
            <person name="Salamov A."/>
            <person name="Villalobos J.M."/>
            <person name="Alvarez M.I."/>
            <person name="Avalos J."/>
            <person name="Benito E.P."/>
            <person name="Benoit I."/>
            <person name="Burger G."/>
            <person name="Camino L.P."/>
            <person name="Canovas D."/>
            <person name="Cerda-Olmedo E."/>
            <person name="Cheng J.-F."/>
            <person name="Dominguez A."/>
            <person name="Elias M."/>
            <person name="Eslava A.P."/>
            <person name="Glaser F."/>
            <person name="Grimwood J."/>
            <person name="Gutierrez G."/>
            <person name="Heitman J."/>
            <person name="Henrissat B."/>
            <person name="Iturriaga E.A."/>
            <person name="Lang B.F."/>
            <person name="Lavin J.L."/>
            <person name="Lee S."/>
            <person name="Li W."/>
            <person name="Lindquist E."/>
            <person name="Lopez-Garcia S."/>
            <person name="Luque E.M."/>
            <person name="Marcos A.T."/>
            <person name="Martin J."/>
            <person name="McCluskey K."/>
            <person name="Medina H.R."/>
            <person name="Miralles-Duran A."/>
            <person name="Miyazaki A."/>
            <person name="Munoz-Torres E."/>
            <person name="Oguiza J.A."/>
            <person name="Ohm R."/>
            <person name="Olmedo M."/>
            <person name="Orejas M."/>
            <person name="Ortiz-Castellanos L."/>
            <person name="Pisabarro A.G."/>
            <person name="Rodriguez-Romero J."/>
            <person name="Ruiz-Herrera J."/>
            <person name="Ruiz-Vazquez R."/>
            <person name="Sanz C."/>
            <person name="Schackwitz W."/>
            <person name="Schmutz J."/>
            <person name="Shahriari M."/>
            <person name="Shelest E."/>
            <person name="Silva-Franco F."/>
            <person name="Soanes D."/>
            <person name="Syed K."/>
            <person name="Tagua V.G."/>
            <person name="Talbot N.J."/>
            <person name="Thon M."/>
            <person name="De vries R.P."/>
            <person name="Wiebenga A."/>
            <person name="Yadav J.S."/>
            <person name="Braun E.L."/>
            <person name="Baker S."/>
            <person name="Garre V."/>
            <person name="Horwitz B."/>
            <person name="Torres-Martinez S."/>
            <person name="Idnurm A."/>
            <person name="Herrera-Estrella A."/>
            <person name="Gabaldon T."/>
            <person name="Grigoriev I.V."/>
        </authorList>
    </citation>
    <scope>NUCLEOTIDE SEQUENCE [LARGE SCALE GENOMIC DNA]</scope>
    <source>
        <strain evidence="2">NRRL 1555(-)</strain>
    </source>
</reference>
<dbReference type="RefSeq" id="XP_018295617.1">
    <property type="nucleotide sequence ID" value="XM_018435012.1"/>
</dbReference>
<sequence length="172" mass="19989">MTFSLFYLLIFPESDNTSWDQIELFHAGKKVKICGPLESKWYLPPGNFVSLELANIDTVHFECKSKVDKILRSEHTGITDGCLFLIYKISIGKVTFALMVKIILWLRKMNSRFGNQNDPDYDDFDLSVHTDYMYKAKKENKFLIGWPSSFVPREIRLNRTLNVVGPIDWRGT</sequence>
<evidence type="ECO:0000313" key="1">
    <source>
        <dbReference type="EMBL" id="OAD77577.1"/>
    </source>
</evidence>
<organism evidence="1 2">
    <name type="scientific">Phycomyces blakesleeanus (strain ATCC 8743b / DSM 1359 / FGSC 10004 / NBRC 33097 / NRRL 1555)</name>
    <dbReference type="NCBI Taxonomy" id="763407"/>
    <lineage>
        <taxon>Eukaryota</taxon>
        <taxon>Fungi</taxon>
        <taxon>Fungi incertae sedis</taxon>
        <taxon>Mucoromycota</taxon>
        <taxon>Mucoromycotina</taxon>
        <taxon>Mucoromycetes</taxon>
        <taxon>Mucorales</taxon>
        <taxon>Phycomycetaceae</taxon>
        <taxon>Phycomyces</taxon>
    </lineage>
</organism>
<keyword evidence="2" id="KW-1185">Reference proteome</keyword>
<dbReference type="Proteomes" id="UP000077315">
    <property type="component" value="Unassembled WGS sequence"/>
</dbReference>
<dbReference type="AlphaFoldDB" id="A0A167PAL0"/>
<dbReference type="VEuPathDB" id="FungiDB:PHYBLDRAFT_164482"/>
<gene>
    <name evidence="1" type="ORF">PHYBLDRAFT_164482</name>
</gene>
<name>A0A167PAL0_PHYB8</name>
<dbReference type="InParanoid" id="A0A167PAL0"/>
<dbReference type="GeneID" id="28995918"/>
<dbReference type="EMBL" id="KV440974">
    <property type="protein sequence ID" value="OAD77577.1"/>
    <property type="molecule type" value="Genomic_DNA"/>
</dbReference>
<protein>
    <submittedName>
        <fullName evidence="1">Uncharacterized protein</fullName>
    </submittedName>
</protein>